<evidence type="ECO:0000313" key="1">
    <source>
        <dbReference type="EMBL" id="KAK7394717.1"/>
    </source>
</evidence>
<proteinExistence type="predicted"/>
<name>A0AAN9SEP1_PSOTE</name>
<dbReference type="Proteomes" id="UP001386955">
    <property type="component" value="Unassembled WGS sequence"/>
</dbReference>
<dbReference type="EMBL" id="JAYMYS010000004">
    <property type="protein sequence ID" value="KAK7394717.1"/>
    <property type="molecule type" value="Genomic_DNA"/>
</dbReference>
<evidence type="ECO:0000313" key="2">
    <source>
        <dbReference type="Proteomes" id="UP001386955"/>
    </source>
</evidence>
<protein>
    <submittedName>
        <fullName evidence="1">Uncharacterized protein</fullName>
    </submittedName>
</protein>
<keyword evidence="2" id="KW-1185">Reference proteome</keyword>
<reference evidence="1 2" key="1">
    <citation type="submission" date="2024-01" db="EMBL/GenBank/DDBJ databases">
        <title>The genomes of 5 underutilized Papilionoideae crops provide insights into root nodulation and disease resistanc.</title>
        <authorList>
            <person name="Jiang F."/>
        </authorList>
    </citation>
    <scope>NUCLEOTIDE SEQUENCE [LARGE SCALE GENOMIC DNA]</scope>
    <source>
        <strain evidence="1">DUOXIRENSHENG_FW03</strain>
        <tissue evidence="1">Leaves</tissue>
    </source>
</reference>
<accession>A0AAN9SEP1</accession>
<sequence>MWVPRTNLSLIVAGFNKIGGSGGRVYFRMASGRRHGHGYLNQHDSIDRAVVGYYSVHGSNLSENGVFTLCDFRVSNGIS</sequence>
<organism evidence="1 2">
    <name type="scientific">Psophocarpus tetragonolobus</name>
    <name type="common">Winged bean</name>
    <name type="synonym">Dolichos tetragonolobus</name>
    <dbReference type="NCBI Taxonomy" id="3891"/>
    <lineage>
        <taxon>Eukaryota</taxon>
        <taxon>Viridiplantae</taxon>
        <taxon>Streptophyta</taxon>
        <taxon>Embryophyta</taxon>
        <taxon>Tracheophyta</taxon>
        <taxon>Spermatophyta</taxon>
        <taxon>Magnoliopsida</taxon>
        <taxon>eudicotyledons</taxon>
        <taxon>Gunneridae</taxon>
        <taxon>Pentapetalae</taxon>
        <taxon>rosids</taxon>
        <taxon>fabids</taxon>
        <taxon>Fabales</taxon>
        <taxon>Fabaceae</taxon>
        <taxon>Papilionoideae</taxon>
        <taxon>50 kb inversion clade</taxon>
        <taxon>NPAAA clade</taxon>
        <taxon>indigoferoid/millettioid clade</taxon>
        <taxon>Phaseoleae</taxon>
        <taxon>Psophocarpus</taxon>
    </lineage>
</organism>
<gene>
    <name evidence="1" type="ORF">VNO78_15252</name>
</gene>
<comment type="caution">
    <text evidence="1">The sequence shown here is derived from an EMBL/GenBank/DDBJ whole genome shotgun (WGS) entry which is preliminary data.</text>
</comment>
<dbReference type="AlphaFoldDB" id="A0AAN9SEP1"/>